<reference evidence="1" key="1">
    <citation type="submission" date="2020-09" db="EMBL/GenBank/DDBJ databases">
        <title>New species isolated from human feces.</title>
        <authorList>
            <person name="Kitahara M."/>
            <person name="Shigeno Y."/>
            <person name="Shime M."/>
            <person name="Matsumoto Y."/>
            <person name="Nakamura S."/>
            <person name="Motooka D."/>
            <person name="Fukuoka S."/>
            <person name="Nishikawa H."/>
            <person name="Benno Y."/>
        </authorList>
    </citation>
    <scope>NUCLEOTIDE SEQUENCE</scope>
    <source>
        <strain evidence="1">MM59</strain>
    </source>
</reference>
<accession>A0A810QCX4</accession>
<dbReference type="Proteomes" id="UP000679848">
    <property type="component" value="Chromosome"/>
</dbReference>
<dbReference type="SUPFAM" id="SSF52540">
    <property type="entry name" value="P-loop containing nucleoside triphosphate hydrolases"/>
    <property type="match status" value="1"/>
</dbReference>
<evidence type="ECO:0000313" key="2">
    <source>
        <dbReference type="Proteomes" id="UP000679848"/>
    </source>
</evidence>
<dbReference type="Gene3D" id="3.40.50.300">
    <property type="entry name" value="P-loop containing nucleotide triphosphate hydrolases"/>
    <property type="match status" value="1"/>
</dbReference>
<dbReference type="AlphaFoldDB" id="A0A810QCX4"/>
<dbReference type="KEGG" id="pfaa:MM59RIKEN_17340"/>
<organism evidence="1 2">
    <name type="scientific">Pusillibacter faecalis</name>
    <dbReference type="NCBI Taxonomy" id="2714358"/>
    <lineage>
        <taxon>Bacteria</taxon>
        <taxon>Bacillati</taxon>
        <taxon>Bacillota</taxon>
        <taxon>Clostridia</taxon>
        <taxon>Eubacteriales</taxon>
        <taxon>Oscillospiraceae</taxon>
        <taxon>Pusillibacter</taxon>
    </lineage>
</organism>
<dbReference type="EMBL" id="AP023420">
    <property type="protein sequence ID" value="BCK84415.1"/>
    <property type="molecule type" value="Genomic_DNA"/>
</dbReference>
<dbReference type="InterPro" id="IPR027417">
    <property type="entry name" value="P-loop_NTPase"/>
</dbReference>
<dbReference type="PANTHER" id="PTHR10285">
    <property type="entry name" value="URIDINE KINASE"/>
    <property type="match status" value="1"/>
</dbReference>
<name>A0A810QCX4_9FIRM</name>
<evidence type="ECO:0000313" key="1">
    <source>
        <dbReference type="EMBL" id="BCK84415.1"/>
    </source>
</evidence>
<protein>
    <recommendedName>
        <fullName evidence="3">Uridine kinase</fullName>
    </recommendedName>
</protein>
<keyword evidence="2" id="KW-1185">Reference proteome</keyword>
<gene>
    <name evidence="1" type="ORF">MM59RIKEN_17340</name>
</gene>
<proteinExistence type="predicted"/>
<evidence type="ECO:0008006" key="3">
    <source>
        <dbReference type="Google" id="ProtNLM"/>
    </source>
</evidence>
<sequence length="359" mass="39901">MDMQKQTMRYLKDQCARYPALETQDLLKALHQSVYGCGHFVSDAAADLLEQELASLRPDASVDAEPLDGSFCRLHLGYLRSSGLSSATLLRMFILSAAGPVGSEAQLREKLSALLAAELPIPLEGRAAAVARWEAEGFPVRHHSQAFRAAYHPAYRVIRQEFSPLLPLLAAIDRAMARKPRILVAIEGGSASGKTTLAALLGRIYDCQTFHMDDFFLRPEQRTAARLAEPGGNVDRERFFHEVLLPLSQGRPVSYRRYDCHTQLLGDAAVCPPKPLNLIEGAYSMHPLLADHYDLSVFLSIPPDLQRQRILQRNGPELAERFFSTWMPLEQVYFDAMEIPEHCSLVLDAGALADATVYA</sequence>